<name>A0AAW1P696_9CHLO</name>
<organism evidence="13 14">
    <name type="scientific">Symbiochloris irregularis</name>
    <dbReference type="NCBI Taxonomy" id="706552"/>
    <lineage>
        <taxon>Eukaryota</taxon>
        <taxon>Viridiplantae</taxon>
        <taxon>Chlorophyta</taxon>
        <taxon>core chlorophytes</taxon>
        <taxon>Trebouxiophyceae</taxon>
        <taxon>Trebouxiales</taxon>
        <taxon>Trebouxiaceae</taxon>
        <taxon>Symbiochloris</taxon>
    </lineage>
</organism>
<gene>
    <name evidence="13" type="ORF">WJX73_000468</name>
</gene>
<sequence length="183" mass="20106">MSAAASRVWISKLKAAAWAVPVTICFNDVIAGPFLIAGSSMQPTLNPKSEDPSASDDVVLVQKWTVRLQRYCRGDVVVLRSPTEPDIYIVKRIIGLEGDWLSVPGQLEIEKIPKGCCWVEGDNARESHDSLNNDRFGSIPVALVQGRVSHVLWPLSRIGRVSSSVPPGRLLAKNETAFQHSEY</sequence>
<dbReference type="GO" id="GO:0006627">
    <property type="term" value="P:protein processing involved in protein targeting to mitochondrion"/>
    <property type="evidence" value="ECO:0007669"/>
    <property type="project" value="InterPro"/>
</dbReference>
<dbReference type="Gene3D" id="2.10.109.10">
    <property type="entry name" value="Umud Fragment, subunit A"/>
    <property type="match status" value="1"/>
</dbReference>
<dbReference type="InterPro" id="IPR037730">
    <property type="entry name" value="IMP2"/>
</dbReference>
<evidence type="ECO:0000313" key="13">
    <source>
        <dbReference type="EMBL" id="KAK9805706.1"/>
    </source>
</evidence>
<reference evidence="13 14" key="1">
    <citation type="journal article" date="2024" name="Nat. Commun.">
        <title>Phylogenomics reveals the evolutionary origins of lichenization in chlorophyte algae.</title>
        <authorList>
            <person name="Puginier C."/>
            <person name="Libourel C."/>
            <person name="Otte J."/>
            <person name="Skaloud P."/>
            <person name="Haon M."/>
            <person name="Grisel S."/>
            <person name="Petersen M."/>
            <person name="Berrin J.G."/>
            <person name="Delaux P.M."/>
            <person name="Dal Grande F."/>
            <person name="Keller J."/>
        </authorList>
    </citation>
    <scope>NUCLEOTIDE SEQUENCE [LARGE SCALE GENOMIC DNA]</scope>
    <source>
        <strain evidence="13 14">SAG 2036</strain>
    </source>
</reference>
<dbReference type="PANTHER" id="PTHR46041">
    <property type="entry name" value="MITOCHONDRIAL INNER MEMBRANE PROTEASE SUBUNIT 2"/>
    <property type="match status" value="1"/>
</dbReference>
<evidence type="ECO:0000256" key="9">
    <source>
        <dbReference type="ARBA" id="ARBA00023128"/>
    </source>
</evidence>
<dbReference type="EMBL" id="JALJOQ010000042">
    <property type="protein sequence ID" value="KAK9805706.1"/>
    <property type="molecule type" value="Genomic_DNA"/>
</dbReference>
<keyword evidence="6" id="KW-0999">Mitochondrion inner membrane</keyword>
<evidence type="ECO:0000259" key="12">
    <source>
        <dbReference type="Pfam" id="PF10502"/>
    </source>
</evidence>
<dbReference type="InterPro" id="IPR019533">
    <property type="entry name" value="Peptidase_S26"/>
</dbReference>
<evidence type="ECO:0000256" key="5">
    <source>
        <dbReference type="ARBA" id="ARBA00022692"/>
    </source>
</evidence>
<evidence type="ECO:0000256" key="11">
    <source>
        <dbReference type="PIRSR" id="PIRSR600223-1"/>
    </source>
</evidence>
<accession>A0AAW1P696</accession>
<keyword evidence="10" id="KW-0472">Membrane</keyword>
<evidence type="ECO:0000256" key="7">
    <source>
        <dbReference type="ARBA" id="ARBA00022801"/>
    </source>
</evidence>
<comment type="similarity">
    <text evidence="2">Belongs to the peptidase S26 family. IMP2 subfamily.</text>
</comment>
<evidence type="ECO:0000256" key="2">
    <source>
        <dbReference type="ARBA" id="ARBA00007066"/>
    </source>
</evidence>
<feature type="domain" description="Peptidase S26" evidence="12">
    <location>
        <begin position="13"/>
        <end position="103"/>
    </location>
</feature>
<dbReference type="InterPro" id="IPR036286">
    <property type="entry name" value="LexA/Signal_pep-like_sf"/>
</dbReference>
<dbReference type="AlphaFoldDB" id="A0AAW1P696"/>
<evidence type="ECO:0000256" key="3">
    <source>
        <dbReference type="ARBA" id="ARBA00013650"/>
    </source>
</evidence>
<dbReference type="PROSITE" id="PS00501">
    <property type="entry name" value="SPASE_I_1"/>
    <property type="match status" value="1"/>
</dbReference>
<keyword evidence="9" id="KW-0496">Mitochondrion</keyword>
<dbReference type="PRINTS" id="PR00727">
    <property type="entry name" value="LEADERPTASE"/>
</dbReference>
<dbReference type="InterPro" id="IPR019756">
    <property type="entry name" value="Pept_S26A_signal_pept_1_Ser-AS"/>
</dbReference>
<evidence type="ECO:0000256" key="8">
    <source>
        <dbReference type="ARBA" id="ARBA00022989"/>
    </source>
</evidence>
<comment type="subcellular location">
    <subcellularLocation>
        <location evidence="1">Mitochondrion inner membrane</location>
        <topology evidence="1">Single-pass membrane protein</topology>
    </subcellularLocation>
</comment>
<dbReference type="PANTHER" id="PTHR46041:SF2">
    <property type="entry name" value="MITOCHONDRIAL INNER MEMBRANE PROTEASE SUBUNIT 2"/>
    <property type="match status" value="1"/>
</dbReference>
<evidence type="ECO:0000256" key="10">
    <source>
        <dbReference type="ARBA" id="ARBA00023136"/>
    </source>
</evidence>
<feature type="active site" evidence="11">
    <location>
        <position position="91"/>
    </location>
</feature>
<keyword evidence="5" id="KW-0812">Transmembrane</keyword>
<dbReference type="CDD" id="cd06530">
    <property type="entry name" value="S26_SPase_I"/>
    <property type="match status" value="1"/>
</dbReference>
<evidence type="ECO:0000313" key="14">
    <source>
        <dbReference type="Proteomes" id="UP001465755"/>
    </source>
</evidence>
<feature type="active site" evidence="11">
    <location>
        <position position="40"/>
    </location>
</feature>
<dbReference type="NCBIfam" id="TIGR02227">
    <property type="entry name" value="sigpep_I_bact"/>
    <property type="match status" value="1"/>
</dbReference>
<keyword evidence="8" id="KW-1133">Transmembrane helix</keyword>
<proteinExistence type="inferred from homology"/>
<evidence type="ECO:0000256" key="4">
    <source>
        <dbReference type="ARBA" id="ARBA00022670"/>
    </source>
</evidence>
<dbReference type="Pfam" id="PF10502">
    <property type="entry name" value="Peptidase_S26"/>
    <property type="match status" value="1"/>
</dbReference>
<dbReference type="InterPro" id="IPR000223">
    <property type="entry name" value="Pept_S26A_signal_pept_1"/>
</dbReference>
<dbReference type="SUPFAM" id="SSF51306">
    <property type="entry name" value="LexA/Signal peptidase"/>
    <property type="match status" value="1"/>
</dbReference>
<dbReference type="GO" id="GO:0042720">
    <property type="term" value="C:mitochondrial inner membrane peptidase complex"/>
    <property type="evidence" value="ECO:0007669"/>
    <property type="project" value="InterPro"/>
</dbReference>
<dbReference type="GO" id="GO:0006465">
    <property type="term" value="P:signal peptide processing"/>
    <property type="evidence" value="ECO:0007669"/>
    <property type="project" value="InterPro"/>
</dbReference>
<protein>
    <recommendedName>
        <fullName evidence="3">Mitochondrial inner membrane protease subunit 2</fullName>
    </recommendedName>
</protein>
<keyword evidence="7" id="KW-0378">Hydrolase</keyword>
<keyword evidence="14" id="KW-1185">Reference proteome</keyword>
<evidence type="ECO:0000256" key="6">
    <source>
        <dbReference type="ARBA" id="ARBA00022792"/>
    </source>
</evidence>
<keyword evidence="4" id="KW-0645">Protease</keyword>
<comment type="caution">
    <text evidence="13">The sequence shown here is derived from an EMBL/GenBank/DDBJ whole genome shotgun (WGS) entry which is preliminary data.</text>
</comment>
<dbReference type="GO" id="GO:0004252">
    <property type="term" value="F:serine-type endopeptidase activity"/>
    <property type="evidence" value="ECO:0007669"/>
    <property type="project" value="InterPro"/>
</dbReference>
<evidence type="ECO:0000256" key="1">
    <source>
        <dbReference type="ARBA" id="ARBA00004434"/>
    </source>
</evidence>
<dbReference type="Proteomes" id="UP001465755">
    <property type="component" value="Unassembled WGS sequence"/>
</dbReference>